<dbReference type="STRING" id="370438.PTH_0464"/>
<keyword evidence="2" id="KW-1185">Reference proteome</keyword>
<gene>
    <name evidence="1" type="ordered locus">PTH_0464</name>
</gene>
<protein>
    <submittedName>
        <fullName evidence="1">Hypothetical membrane protein</fullName>
    </submittedName>
</protein>
<dbReference type="AlphaFoldDB" id="A5D543"/>
<dbReference type="EMBL" id="AP009389">
    <property type="protein sequence ID" value="BAF58646.1"/>
    <property type="molecule type" value="Genomic_DNA"/>
</dbReference>
<dbReference type="Proteomes" id="UP000006556">
    <property type="component" value="Chromosome"/>
</dbReference>
<reference evidence="2" key="1">
    <citation type="journal article" date="2008" name="Genome Res.">
        <title>The genome of Pelotomaculum thermopropionicum reveals niche-associated evolution in anaerobic microbiota.</title>
        <authorList>
            <person name="Kosaka T."/>
            <person name="Kato S."/>
            <person name="Shimoyama T."/>
            <person name="Ishii S."/>
            <person name="Abe T."/>
            <person name="Watanabe K."/>
        </authorList>
    </citation>
    <scope>NUCLEOTIDE SEQUENCE [LARGE SCALE GENOMIC DNA]</scope>
    <source>
        <strain evidence="2">DSM 13744 / JCM 10971 / SI</strain>
    </source>
</reference>
<dbReference type="KEGG" id="pth:PTH_0464"/>
<accession>A5D543</accession>
<sequence>MFMPFIPAATVLPVYSIGSGSVFLKGQGRLFLGAGQGYFVKGKNLTSKKYAFAWKKFSQGKRLSVRCRIWNWQ</sequence>
<organism evidence="1 2">
    <name type="scientific">Pelotomaculum thermopropionicum (strain DSM 13744 / JCM 10971 / SI)</name>
    <dbReference type="NCBI Taxonomy" id="370438"/>
    <lineage>
        <taxon>Bacteria</taxon>
        <taxon>Bacillati</taxon>
        <taxon>Bacillota</taxon>
        <taxon>Clostridia</taxon>
        <taxon>Eubacteriales</taxon>
        <taxon>Desulfotomaculaceae</taxon>
        <taxon>Pelotomaculum</taxon>
    </lineage>
</organism>
<name>A5D543_PELTS</name>
<evidence type="ECO:0000313" key="1">
    <source>
        <dbReference type="EMBL" id="BAF58646.1"/>
    </source>
</evidence>
<dbReference type="HOGENOM" id="CLU_2701517_0_0_9"/>
<proteinExistence type="predicted"/>
<evidence type="ECO:0000313" key="2">
    <source>
        <dbReference type="Proteomes" id="UP000006556"/>
    </source>
</evidence>